<gene>
    <name evidence="9" type="ORF">Vbra_18209</name>
</gene>
<evidence type="ECO:0000313" key="10">
    <source>
        <dbReference type="Proteomes" id="UP000041254"/>
    </source>
</evidence>
<feature type="compositionally biased region" description="Gly residues" evidence="6">
    <location>
        <begin position="593"/>
        <end position="602"/>
    </location>
</feature>
<dbReference type="GO" id="GO:0001518">
    <property type="term" value="C:voltage-gated sodium channel complex"/>
    <property type="evidence" value="ECO:0007669"/>
    <property type="project" value="TreeGrafter"/>
</dbReference>
<evidence type="ECO:0000313" key="9">
    <source>
        <dbReference type="EMBL" id="CEM30911.1"/>
    </source>
</evidence>
<dbReference type="AlphaFoldDB" id="A0A0G4GLH0"/>
<keyword evidence="3" id="KW-0106">Calcium</keyword>
<dbReference type="InterPro" id="IPR018247">
    <property type="entry name" value="EF_Hand_1_Ca_BS"/>
</dbReference>
<dbReference type="GO" id="GO:0005509">
    <property type="term" value="F:calcium ion binding"/>
    <property type="evidence" value="ECO:0007669"/>
    <property type="project" value="InterPro"/>
</dbReference>
<proteinExistence type="predicted"/>
<dbReference type="InterPro" id="IPR027359">
    <property type="entry name" value="Volt_channel_dom_sf"/>
</dbReference>
<evidence type="ECO:0000256" key="6">
    <source>
        <dbReference type="SAM" id="MobiDB-lite"/>
    </source>
</evidence>
<feature type="transmembrane region" description="Helical" evidence="7">
    <location>
        <begin position="203"/>
        <end position="225"/>
    </location>
</feature>
<feature type="transmembrane region" description="Helical" evidence="7">
    <location>
        <begin position="96"/>
        <end position="117"/>
    </location>
</feature>
<accession>A0A0G4GLH0</accession>
<dbReference type="Gene3D" id="1.20.120.350">
    <property type="entry name" value="Voltage-gated potassium channels. Chain C"/>
    <property type="match status" value="1"/>
</dbReference>
<dbReference type="PROSITE" id="PS00018">
    <property type="entry name" value="EF_HAND_1"/>
    <property type="match status" value="2"/>
</dbReference>
<reference evidence="9 10" key="1">
    <citation type="submission" date="2014-11" db="EMBL/GenBank/DDBJ databases">
        <authorList>
            <person name="Zhu J."/>
            <person name="Qi W."/>
            <person name="Song R."/>
        </authorList>
    </citation>
    <scope>NUCLEOTIDE SEQUENCE [LARGE SCALE GENOMIC DNA]</scope>
</reference>
<dbReference type="InterPro" id="IPR011992">
    <property type="entry name" value="EF-hand-dom_pair"/>
</dbReference>
<feature type="region of interest" description="Disordered" evidence="6">
    <location>
        <begin position="452"/>
        <end position="508"/>
    </location>
</feature>
<keyword evidence="2 7" id="KW-0812">Transmembrane</keyword>
<feature type="compositionally biased region" description="Polar residues" evidence="6">
    <location>
        <begin position="467"/>
        <end position="483"/>
    </location>
</feature>
<dbReference type="Gene3D" id="1.10.287.70">
    <property type="match status" value="1"/>
</dbReference>
<dbReference type="OMA" id="ANHFERR"/>
<evidence type="ECO:0000256" key="2">
    <source>
        <dbReference type="ARBA" id="ARBA00022692"/>
    </source>
</evidence>
<dbReference type="SUPFAM" id="SSF81324">
    <property type="entry name" value="Voltage-gated potassium channels"/>
    <property type="match status" value="1"/>
</dbReference>
<keyword evidence="5 7" id="KW-0472">Membrane</keyword>
<keyword evidence="4 7" id="KW-1133">Transmembrane helix</keyword>
<evidence type="ECO:0000256" key="5">
    <source>
        <dbReference type="ARBA" id="ARBA00023136"/>
    </source>
</evidence>
<dbReference type="Pfam" id="PF13499">
    <property type="entry name" value="EF-hand_7"/>
    <property type="match status" value="1"/>
</dbReference>
<dbReference type="InterPro" id="IPR043203">
    <property type="entry name" value="VGCC_Ca_Na"/>
</dbReference>
<feature type="transmembrane region" description="Helical" evidence="7">
    <location>
        <begin position="64"/>
        <end position="84"/>
    </location>
</feature>
<dbReference type="PANTHER" id="PTHR10037:SF62">
    <property type="entry name" value="SODIUM CHANNEL PROTEIN 60E"/>
    <property type="match status" value="1"/>
</dbReference>
<evidence type="ECO:0000256" key="7">
    <source>
        <dbReference type="SAM" id="Phobius"/>
    </source>
</evidence>
<dbReference type="VEuPathDB" id="CryptoDB:Vbra_18209"/>
<feature type="transmembrane region" description="Helical" evidence="7">
    <location>
        <begin position="274"/>
        <end position="299"/>
    </location>
</feature>
<organism evidence="9 10">
    <name type="scientific">Vitrella brassicaformis (strain CCMP3155)</name>
    <dbReference type="NCBI Taxonomy" id="1169540"/>
    <lineage>
        <taxon>Eukaryota</taxon>
        <taxon>Sar</taxon>
        <taxon>Alveolata</taxon>
        <taxon>Colpodellida</taxon>
        <taxon>Vitrellaceae</taxon>
        <taxon>Vitrella</taxon>
    </lineage>
</organism>
<dbReference type="InterPro" id="IPR002048">
    <property type="entry name" value="EF_hand_dom"/>
</dbReference>
<dbReference type="Pfam" id="PF00520">
    <property type="entry name" value="Ion_trans"/>
    <property type="match status" value="1"/>
</dbReference>
<dbReference type="PROSITE" id="PS50222">
    <property type="entry name" value="EF_HAND_2"/>
    <property type="match status" value="2"/>
</dbReference>
<feature type="domain" description="EF-hand" evidence="8">
    <location>
        <begin position="323"/>
        <end position="358"/>
    </location>
</feature>
<dbReference type="Gene3D" id="1.10.238.10">
    <property type="entry name" value="EF-hand"/>
    <property type="match status" value="1"/>
</dbReference>
<dbReference type="EMBL" id="CDMY01000708">
    <property type="protein sequence ID" value="CEM30911.1"/>
    <property type="molecule type" value="Genomic_DNA"/>
</dbReference>
<feature type="compositionally biased region" description="Basic and acidic residues" evidence="6">
    <location>
        <begin position="487"/>
        <end position="502"/>
    </location>
</feature>
<keyword evidence="10" id="KW-1185">Reference proteome</keyword>
<name>A0A0G4GLH0_VITBC</name>
<dbReference type="Proteomes" id="UP000041254">
    <property type="component" value="Unassembled WGS sequence"/>
</dbReference>
<feature type="compositionally biased region" description="Low complexity" evidence="6">
    <location>
        <begin position="534"/>
        <end position="558"/>
    </location>
</feature>
<dbReference type="CDD" id="cd00051">
    <property type="entry name" value="EFh"/>
    <property type="match status" value="1"/>
</dbReference>
<evidence type="ECO:0000256" key="1">
    <source>
        <dbReference type="ARBA" id="ARBA00004141"/>
    </source>
</evidence>
<dbReference type="InterPro" id="IPR005821">
    <property type="entry name" value="Ion_trans_dom"/>
</dbReference>
<dbReference type="OrthoDB" id="431647at2759"/>
<dbReference type="InParanoid" id="A0A0G4GLH0"/>
<dbReference type="PANTHER" id="PTHR10037">
    <property type="entry name" value="VOLTAGE-GATED CATION CHANNEL CALCIUM AND SODIUM"/>
    <property type="match status" value="1"/>
</dbReference>
<feature type="domain" description="EF-hand" evidence="8">
    <location>
        <begin position="366"/>
        <end position="401"/>
    </location>
</feature>
<dbReference type="GO" id="GO:0005248">
    <property type="term" value="F:voltage-gated sodium channel activity"/>
    <property type="evidence" value="ECO:0007669"/>
    <property type="project" value="TreeGrafter"/>
</dbReference>
<protein>
    <recommendedName>
        <fullName evidence="8">EF-hand domain-containing protein</fullName>
    </recommendedName>
</protein>
<dbReference type="STRING" id="1169540.A0A0G4GLH0"/>
<dbReference type="SUPFAM" id="SSF47473">
    <property type="entry name" value="EF-hand"/>
    <property type="match status" value="1"/>
</dbReference>
<evidence type="ECO:0000256" key="4">
    <source>
        <dbReference type="ARBA" id="ARBA00022989"/>
    </source>
</evidence>
<dbReference type="PhylomeDB" id="A0A0G4GLH0"/>
<comment type="subcellular location">
    <subcellularLocation>
        <location evidence="1">Membrane</location>
        <topology evidence="1">Multi-pass membrane protein</topology>
    </subcellularLocation>
</comment>
<evidence type="ECO:0000256" key="3">
    <source>
        <dbReference type="ARBA" id="ARBA00022837"/>
    </source>
</evidence>
<evidence type="ECO:0000259" key="8">
    <source>
        <dbReference type="PROSITE" id="PS50222"/>
    </source>
</evidence>
<sequence length="602" mass="67926">MLVVQRCSTVCRGSGAAVQHRLQRQWSESKLRRGDEEQSQALSLKSSESLKVDVPFVHTTRFKLCIGGVILLNAIFMGVQIDYMPENVKLQDRLEWYFIENCFLLVYVFEMCSRLYFERMSYFQDGWNLLDFTLVTLAVLDTWVMETVRAVNSSEEGGKVNLRLLSTLRIARMLRLVRLVRLLRVFKELWLIVEGFVKSLSTLGWVTLLLFLFIYICAILTTMMLGQPARESNNAYLDDLFGYVPRSMFTLFTALTLDGWSNDISRPVMEKDPLFSLFFIFFLMVTTFGLLNIVVGVIVENTLTLSKGNEETLRKRAEKEEQRILASLHQLFSRVDVSNDGHLTQEEFREALKDGLIRRRLHQLHLPADEVEQLFHMLDRDGDGMLSVSEFVGGILKVKRDVRTKDAIHTFVMARSALKRLTKVTETFDAFMQGIDSLEAAISGANPYTRQRSFTRFRGRSTLGDRQGSQTRVTPSERNNHPSAPSPRRDGADNSENDRDDLAAGSKVGASHAHIEALGFSPPIVSLPGSLVHPTPTMTTQQRPQPQREQQQQQQQQQHTASVASVGRGSVPQDNGLYAGGGGGVSRAPRLGSWGGRLTGRQ</sequence>
<feature type="region of interest" description="Disordered" evidence="6">
    <location>
        <begin position="526"/>
        <end position="602"/>
    </location>
</feature>
<dbReference type="SMART" id="SM00054">
    <property type="entry name" value="EFh"/>
    <property type="match status" value="2"/>
</dbReference>